<name>A0A2W1LDS7_9BACL</name>
<dbReference type="AlphaFoldDB" id="A0A2W1LDS7"/>
<sequence length="172" mass="20351">MEFIWLDYNAQFAREINDWLIHEETNKFLDIDDWHSAYLNIINGIEFYYLNDTDREKSYYKLNDDYYCKLVFEKDKLVAIMSIYLNPIDKTIHINPIIVSPNLQGKGYGTAVIKDFIFNVYNILGENYCSKINITIEKGNQASKACFGKCGFLYLKDNDDDSDYEIYEYQIN</sequence>
<keyword evidence="3" id="KW-1185">Reference proteome</keyword>
<dbReference type="EMBL" id="QKRB01000029">
    <property type="protein sequence ID" value="PZD97236.1"/>
    <property type="molecule type" value="Genomic_DNA"/>
</dbReference>
<dbReference type="Proteomes" id="UP000249522">
    <property type="component" value="Unassembled WGS sequence"/>
</dbReference>
<dbReference type="InterPro" id="IPR016181">
    <property type="entry name" value="Acyl_CoA_acyltransferase"/>
</dbReference>
<reference evidence="2 3" key="1">
    <citation type="submission" date="2018-06" db="EMBL/GenBank/DDBJ databases">
        <title>Paenibacillus imtechensis sp. nov.</title>
        <authorList>
            <person name="Pinnaka A.K."/>
            <person name="Singh H."/>
            <person name="Kaur M."/>
        </authorList>
    </citation>
    <scope>NUCLEOTIDE SEQUENCE [LARGE SCALE GENOMIC DNA]</scope>
    <source>
        <strain evidence="2 3">SMB1</strain>
    </source>
</reference>
<evidence type="ECO:0000259" key="1">
    <source>
        <dbReference type="PROSITE" id="PS51186"/>
    </source>
</evidence>
<proteinExistence type="predicted"/>
<feature type="domain" description="N-acetyltransferase" evidence="1">
    <location>
        <begin position="29"/>
        <end position="172"/>
    </location>
</feature>
<accession>A0A2W1LDS7</accession>
<dbReference type="OrthoDB" id="34330at2"/>
<dbReference type="RefSeq" id="WP_111145320.1">
    <property type="nucleotide sequence ID" value="NZ_QKRB01000029.1"/>
</dbReference>
<evidence type="ECO:0000313" key="3">
    <source>
        <dbReference type="Proteomes" id="UP000249522"/>
    </source>
</evidence>
<dbReference type="SUPFAM" id="SSF55729">
    <property type="entry name" value="Acyl-CoA N-acyltransferases (Nat)"/>
    <property type="match status" value="1"/>
</dbReference>
<protein>
    <recommendedName>
        <fullName evidence="1">N-acetyltransferase domain-containing protein</fullName>
    </recommendedName>
</protein>
<organism evidence="2 3">
    <name type="scientific">Paenibacillus sambharensis</name>
    <dbReference type="NCBI Taxonomy" id="1803190"/>
    <lineage>
        <taxon>Bacteria</taxon>
        <taxon>Bacillati</taxon>
        <taxon>Bacillota</taxon>
        <taxon>Bacilli</taxon>
        <taxon>Bacillales</taxon>
        <taxon>Paenibacillaceae</taxon>
        <taxon>Paenibacillus</taxon>
    </lineage>
</organism>
<dbReference type="InterPro" id="IPR000182">
    <property type="entry name" value="GNAT_dom"/>
</dbReference>
<dbReference type="Pfam" id="PF00583">
    <property type="entry name" value="Acetyltransf_1"/>
    <property type="match status" value="1"/>
</dbReference>
<dbReference type="CDD" id="cd04301">
    <property type="entry name" value="NAT_SF"/>
    <property type="match status" value="1"/>
</dbReference>
<gene>
    <name evidence="2" type="ORF">DNH61_03615</name>
</gene>
<dbReference type="PROSITE" id="PS51186">
    <property type="entry name" value="GNAT"/>
    <property type="match status" value="1"/>
</dbReference>
<dbReference type="GO" id="GO:0016747">
    <property type="term" value="F:acyltransferase activity, transferring groups other than amino-acyl groups"/>
    <property type="evidence" value="ECO:0007669"/>
    <property type="project" value="InterPro"/>
</dbReference>
<evidence type="ECO:0000313" key="2">
    <source>
        <dbReference type="EMBL" id="PZD97236.1"/>
    </source>
</evidence>
<comment type="caution">
    <text evidence="2">The sequence shown here is derived from an EMBL/GenBank/DDBJ whole genome shotgun (WGS) entry which is preliminary data.</text>
</comment>
<dbReference type="Gene3D" id="3.40.630.30">
    <property type="match status" value="1"/>
</dbReference>